<evidence type="ECO:0000313" key="2">
    <source>
        <dbReference type="Proteomes" id="UP000223527"/>
    </source>
</evidence>
<dbReference type="AlphaFoldDB" id="A0A2C7ADY8"/>
<sequence>MPRRARFLLRLLAALLLVQWGGGLLPHLRAMAAVPGEAVVICTPEGYHTIRLGPDGTPGDAPEKPKGGCCLLCQAPATSAGLPPPDRLPEPRLVAAPAMAMAAAMRALAFRPPPRVLHSRAPPIS</sequence>
<dbReference type="Proteomes" id="UP000223527">
    <property type="component" value="Unassembled WGS sequence"/>
</dbReference>
<gene>
    <name evidence="1" type="ORF">CR162_11260</name>
</gene>
<dbReference type="EMBL" id="PDNU01000018">
    <property type="protein sequence ID" value="PHK94857.1"/>
    <property type="molecule type" value="Genomic_DNA"/>
</dbReference>
<organism evidence="1 2">
    <name type="scientific">Teichococcus rhizosphaerae</name>
    <dbReference type="NCBI Taxonomy" id="1335062"/>
    <lineage>
        <taxon>Bacteria</taxon>
        <taxon>Pseudomonadati</taxon>
        <taxon>Pseudomonadota</taxon>
        <taxon>Alphaproteobacteria</taxon>
        <taxon>Acetobacterales</taxon>
        <taxon>Roseomonadaceae</taxon>
        <taxon>Roseomonas</taxon>
    </lineage>
</organism>
<protein>
    <recommendedName>
        <fullName evidence="3">DUF2946 domain-containing protein</fullName>
    </recommendedName>
</protein>
<keyword evidence="2" id="KW-1185">Reference proteome</keyword>
<reference evidence="1 2" key="1">
    <citation type="submission" date="2017-10" db="EMBL/GenBank/DDBJ databases">
        <authorList>
            <person name="Banno H."/>
            <person name="Chua N.-H."/>
        </authorList>
    </citation>
    <scope>NUCLEOTIDE SEQUENCE [LARGE SCALE GENOMIC DNA]</scope>
    <source>
        <strain evidence="1 2">YW11</strain>
    </source>
</reference>
<evidence type="ECO:0000313" key="1">
    <source>
        <dbReference type="EMBL" id="PHK94857.1"/>
    </source>
</evidence>
<proteinExistence type="predicted"/>
<comment type="caution">
    <text evidence="1">The sequence shown here is derived from an EMBL/GenBank/DDBJ whole genome shotgun (WGS) entry which is preliminary data.</text>
</comment>
<dbReference type="OrthoDB" id="7285059at2"/>
<accession>A0A2C7ADY8</accession>
<dbReference type="RefSeq" id="WP_099095652.1">
    <property type="nucleotide sequence ID" value="NZ_PDNU01000018.1"/>
</dbReference>
<evidence type="ECO:0008006" key="3">
    <source>
        <dbReference type="Google" id="ProtNLM"/>
    </source>
</evidence>
<name>A0A2C7ADY8_9PROT</name>